<dbReference type="InterPro" id="IPR057207">
    <property type="entry name" value="FBXL15_LRR"/>
</dbReference>
<dbReference type="PANTHER" id="PTHR13318">
    <property type="entry name" value="PARTNER OF PAIRED, ISOFORM B-RELATED"/>
    <property type="match status" value="1"/>
</dbReference>
<dbReference type="OrthoDB" id="550575at2759"/>
<dbReference type="GeneID" id="111010134"/>
<dbReference type="Pfam" id="PF13516">
    <property type="entry name" value="LRR_6"/>
    <property type="match status" value="2"/>
</dbReference>
<dbReference type="SUPFAM" id="SSF52047">
    <property type="entry name" value="RNI-like"/>
    <property type="match status" value="1"/>
</dbReference>
<dbReference type="InterPro" id="IPR001611">
    <property type="entry name" value="Leu-rich_rpt"/>
</dbReference>
<organism evidence="2 3">
    <name type="scientific">Momordica charantia</name>
    <name type="common">Bitter gourd</name>
    <name type="synonym">Balsam pear</name>
    <dbReference type="NCBI Taxonomy" id="3673"/>
    <lineage>
        <taxon>Eukaryota</taxon>
        <taxon>Viridiplantae</taxon>
        <taxon>Streptophyta</taxon>
        <taxon>Embryophyta</taxon>
        <taxon>Tracheophyta</taxon>
        <taxon>Spermatophyta</taxon>
        <taxon>Magnoliopsida</taxon>
        <taxon>eudicotyledons</taxon>
        <taxon>Gunneridae</taxon>
        <taxon>Pentapetalae</taxon>
        <taxon>rosids</taxon>
        <taxon>fabids</taxon>
        <taxon>Cucurbitales</taxon>
        <taxon>Cucurbitaceae</taxon>
        <taxon>Momordiceae</taxon>
        <taxon>Momordica</taxon>
    </lineage>
</organism>
<evidence type="ECO:0000259" key="1">
    <source>
        <dbReference type="Pfam" id="PF25372"/>
    </source>
</evidence>
<gene>
    <name evidence="3" type="primary">LOC111010134</name>
</gene>
<dbReference type="GO" id="GO:0019005">
    <property type="term" value="C:SCF ubiquitin ligase complex"/>
    <property type="evidence" value="ECO:0007669"/>
    <property type="project" value="TreeGrafter"/>
</dbReference>
<keyword evidence="2" id="KW-1185">Reference proteome</keyword>
<protein>
    <submittedName>
        <fullName evidence="3">F-box/LRR-repeat protein 2</fullName>
    </submittedName>
</protein>
<dbReference type="AlphaFoldDB" id="A0A6J1CBV0"/>
<dbReference type="GO" id="GO:0031146">
    <property type="term" value="P:SCF-dependent proteasomal ubiquitin-dependent protein catabolic process"/>
    <property type="evidence" value="ECO:0007669"/>
    <property type="project" value="TreeGrafter"/>
</dbReference>
<dbReference type="InterPro" id="IPR032675">
    <property type="entry name" value="LRR_dom_sf"/>
</dbReference>
<dbReference type="SMART" id="SM00367">
    <property type="entry name" value="LRR_CC"/>
    <property type="match status" value="11"/>
</dbReference>
<evidence type="ECO:0000313" key="2">
    <source>
        <dbReference type="Proteomes" id="UP000504603"/>
    </source>
</evidence>
<proteinExistence type="predicted"/>
<dbReference type="PANTHER" id="PTHR13318:SF75">
    <property type="entry name" value="COI1 F-BOX DOMAIN-CONTAINING PROTEIN"/>
    <property type="match status" value="1"/>
</dbReference>
<name>A0A6J1CBV0_MOMCH</name>
<reference evidence="3" key="1">
    <citation type="submission" date="2025-08" db="UniProtKB">
        <authorList>
            <consortium name="RefSeq"/>
        </authorList>
    </citation>
    <scope>IDENTIFICATION</scope>
    <source>
        <strain evidence="3">OHB3-1</strain>
    </source>
</reference>
<feature type="domain" description="F-box/LRR-repeat protein 15-like leucin rich repeat" evidence="1">
    <location>
        <begin position="74"/>
        <end position="312"/>
    </location>
</feature>
<dbReference type="Pfam" id="PF25372">
    <property type="entry name" value="DUF7885"/>
    <property type="match status" value="1"/>
</dbReference>
<dbReference type="Proteomes" id="UP000504603">
    <property type="component" value="Unplaced"/>
</dbReference>
<dbReference type="Gene3D" id="3.80.10.10">
    <property type="entry name" value="Ribonuclease Inhibitor"/>
    <property type="match status" value="2"/>
</dbReference>
<dbReference type="InterPro" id="IPR006553">
    <property type="entry name" value="Leu-rich_rpt_Cys-con_subtyp"/>
</dbReference>
<accession>A0A6J1CBV0</accession>
<dbReference type="KEGG" id="mcha:111010134"/>
<sequence length="416" mass="45574">MASNVGSDSAAVMVCINDALTDDELRSILDKIEREKDKEIFGLVCKRWLRVQSNERKRLSARAGPHMLRKMASRFSRLLELDLSQSTSRSFYPGVSDSDLTVVADGFQYLKVLNLQYCKSITDSGMAAIGRGLSKLQTLDVAYCRKLTDKGFSAVAEGCQDLRNLNLAGCKLVTDELLKTLSNNCQNLEELGLLGCTNITDSGLTELVKGCQKIMVLDINKCSNVGDIGISSVSKACSSSLKTLKLLDCYKIKDASILSLAQFCKNLETLIIGGCRDISDESIQKLAHACKNNLRTLRMDWCLNISDSSLSCIFTQCRNLEALDIGCCEEVTDAAFHGIGSQGTEVNLKVLKISNCPKITLAALSILMDKCNYLEYLDVRSCPHITKAGCDEAGLQFPESLKVNFTGSLCEPDLFL</sequence>
<dbReference type="RefSeq" id="XP_022139161.1">
    <property type="nucleotide sequence ID" value="XM_022283469.1"/>
</dbReference>
<evidence type="ECO:0000313" key="3">
    <source>
        <dbReference type="RefSeq" id="XP_022139161.1"/>
    </source>
</evidence>